<feature type="active site" description="Proton acceptor" evidence="1">
    <location>
        <position position="433"/>
    </location>
</feature>
<organism evidence="4 5">
    <name type="scientific">Aquipluma nitroreducens</name>
    <dbReference type="NCBI Taxonomy" id="2010828"/>
    <lineage>
        <taxon>Bacteria</taxon>
        <taxon>Pseudomonadati</taxon>
        <taxon>Bacteroidota</taxon>
        <taxon>Bacteroidia</taxon>
        <taxon>Marinilabiliales</taxon>
        <taxon>Prolixibacteraceae</taxon>
        <taxon>Aquipluma</taxon>
    </lineage>
</organism>
<feature type="binding site" evidence="2">
    <location>
        <position position="455"/>
    </location>
    <ligand>
        <name>Zn(2+)</name>
        <dbReference type="ChEBI" id="CHEBI:29105"/>
        <note>catalytic</note>
    </ligand>
</feature>
<dbReference type="PANTHER" id="PTHR45726">
    <property type="entry name" value="LEUKOTRIENE A-4 HYDROLASE"/>
    <property type="match status" value="1"/>
</dbReference>
<dbReference type="KEGG" id="anf:AQPE_0167"/>
<evidence type="ECO:0000256" key="1">
    <source>
        <dbReference type="PIRSR" id="PIRSR634015-1"/>
    </source>
</evidence>
<dbReference type="CDD" id="cd09604">
    <property type="entry name" value="M1_APN_like"/>
    <property type="match status" value="1"/>
</dbReference>
<keyword evidence="5" id="KW-1185">Reference proteome</keyword>
<name>A0A5K7S3H1_9BACT</name>
<keyword evidence="2" id="KW-0862">Zinc</keyword>
<evidence type="ECO:0000313" key="5">
    <source>
        <dbReference type="Proteomes" id="UP001193389"/>
    </source>
</evidence>
<evidence type="ECO:0000313" key="4">
    <source>
        <dbReference type="EMBL" id="BBE16030.1"/>
    </source>
</evidence>
<gene>
    <name evidence="4" type="ORF">AQPE_0167</name>
</gene>
<dbReference type="PANTHER" id="PTHR45726:SF3">
    <property type="entry name" value="LEUKOTRIENE A-4 HYDROLASE"/>
    <property type="match status" value="1"/>
</dbReference>
<evidence type="ECO:0000259" key="3">
    <source>
        <dbReference type="Pfam" id="PF01433"/>
    </source>
</evidence>
<dbReference type="InterPro" id="IPR034015">
    <property type="entry name" value="M1_LTA4H"/>
</dbReference>
<keyword evidence="4" id="KW-0645">Protease</keyword>
<keyword evidence="4" id="KW-0378">Hydrolase</keyword>
<dbReference type="Proteomes" id="UP001193389">
    <property type="component" value="Chromosome"/>
</dbReference>
<keyword evidence="2" id="KW-0479">Metal-binding</keyword>
<dbReference type="InterPro" id="IPR027268">
    <property type="entry name" value="Peptidase_M4/M1_CTD_sf"/>
</dbReference>
<dbReference type="GO" id="GO:0008237">
    <property type="term" value="F:metallopeptidase activity"/>
    <property type="evidence" value="ECO:0007669"/>
    <property type="project" value="InterPro"/>
</dbReference>
<protein>
    <submittedName>
        <fullName evidence="4">Zn-dependent aminopeptidase</fullName>
    </submittedName>
</protein>
<dbReference type="Gene3D" id="1.10.390.10">
    <property type="entry name" value="Neutral Protease Domain 2"/>
    <property type="match status" value="1"/>
</dbReference>
<feature type="binding site" evidence="2">
    <location>
        <position position="432"/>
    </location>
    <ligand>
        <name>Zn(2+)</name>
        <dbReference type="ChEBI" id="CHEBI:29105"/>
        <note>catalytic</note>
    </ligand>
</feature>
<dbReference type="AlphaFoldDB" id="A0A5K7S3H1"/>
<dbReference type="GO" id="GO:0008270">
    <property type="term" value="F:zinc ion binding"/>
    <property type="evidence" value="ECO:0007669"/>
    <property type="project" value="InterPro"/>
</dbReference>
<reference evidence="4" key="1">
    <citation type="journal article" date="2020" name="Int. J. Syst. Evol. Microbiol.">
        <title>Aquipluma nitroreducens gen. nov. sp. nov., a novel facultatively anaerobic bacterium isolated from a freshwater lake.</title>
        <authorList>
            <person name="Watanabe M."/>
            <person name="Kojima H."/>
            <person name="Fukui M."/>
        </authorList>
    </citation>
    <scope>NUCLEOTIDE SEQUENCE</scope>
    <source>
        <strain evidence="4">MeG22</strain>
    </source>
</reference>
<accession>A0A5K7S3H1</accession>
<sequence>MRTLPVKTGIKREKQIKAYTVIQLFIISMRTRSVRKRFLNFYNPVLPGTSGSKPNDANIFHNKFSLIVRQLVFSCLITFVFVPNVGAQEYFQQEVNFKINVTLNDQRHELSAFETIEYINNYPDTLKLLYFHLWANGYSNNKTELAKQLFNLKGKAKLFKDPELRGYIDSLDFKIDDQPVQWNLLPGQPDICRIILYKPLPPHDTIQISTPFRVKIPKGVTSRLGHIGESYQISQWFPKPAVYDQSGWHQMAYQDQGEFYSEFGSFDVSITLPSNYIVGATGNLQNPEESNMLEQLAADTTWIKNIGTEADFPPSSQQMKTLRYTENKIHDFAWFADKRFHVLKGKVKLPDSGREVTSWVMFTDQQAELWKNAIPYVNHSIEYFSKWIGDYPYQNCTAVQSALNAGDGMEYPGITVIGMAKDAYALDEVIAHEIAHNWFYSALGSNERKYPFLDEGITSTYEQQYMHERYPQKKLWETNVRNPKLAKFFHIDQMPVKQMRELEWLSQARDNLEQPVNLPADDYNTLNYSLMIYNKAAMGFNYLRAYLGDSLFDLVMHDYYRQWKFKHPQPDDLQEVFETNTGKDLTWFFIDFLGTNKRMDYNILSFANHQLLIKNKGELVSPLVISGMIGDSICFEKWVDGFEGQKEIDIPDGNYTQLKIDPQHVTPELFRLNNNIRTSGIFPKSDPLRTQLYFSLEDPEKRYLMYIPVVNWTRENGFMLGIALHNGILTPKPFQYFVVPFYTFNNPGLAGYGKLSWNITPYDKFVRKATISIEGTQFGAPENQNYQKIKTGLDLSFRSKQLNNSLTHKAFGYYIAASNLFQIEHQQKAKMNSYLQFGYQLEKPGNVNPFSLLVFSESSQSYLKTSLELNYRLSYYGKKNGLDIRLFAGTMLKSDPAILFYSFSASGRSGPEKYLYEGTFPDRFSRFPTTFWSRQISLSEGGLVSPVNDKLGFSKWLVSLSVTSNLPGKAAHFPVKPFVNLLLNDHGTGTETDSPFFFEAGLKAGMWNFFEIYIPVVVSGNIQSITGSFKDRIRLTFKLDGFNQLKLNSGIGFEIK</sequence>
<feature type="active site" description="Proton donor" evidence="1">
    <location>
        <position position="533"/>
    </location>
</feature>
<keyword evidence="4" id="KW-0031">Aminopeptidase</keyword>
<dbReference type="SUPFAM" id="SSF55486">
    <property type="entry name" value="Metalloproteases ('zincins'), catalytic domain"/>
    <property type="match status" value="1"/>
</dbReference>
<feature type="domain" description="Peptidase M1 membrane alanine aminopeptidase" evidence="3">
    <location>
        <begin position="390"/>
        <end position="589"/>
    </location>
</feature>
<comment type="cofactor">
    <cofactor evidence="2">
        <name>Zn(2+)</name>
        <dbReference type="ChEBI" id="CHEBI:29105"/>
    </cofactor>
    <text evidence="2">Binds 1 zinc ion per subunit.</text>
</comment>
<evidence type="ECO:0000256" key="2">
    <source>
        <dbReference type="PIRSR" id="PIRSR634015-3"/>
    </source>
</evidence>
<dbReference type="EMBL" id="AP018694">
    <property type="protein sequence ID" value="BBE16030.1"/>
    <property type="molecule type" value="Genomic_DNA"/>
</dbReference>
<dbReference type="GO" id="GO:0004177">
    <property type="term" value="F:aminopeptidase activity"/>
    <property type="evidence" value="ECO:0007669"/>
    <property type="project" value="UniProtKB-KW"/>
</dbReference>
<dbReference type="RefSeq" id="WP_318349141.1">
    <property type="nucleotide sequence ID" value="NZ_AP018694.1"/>
</dbReference>
<feature type="binding site" evidence="2">
    <location>
        <position position="436"/>
    </location>
    <ligand>
        <name>Zn(2+)</name>
        <dbReference type="ChEBI" id="CHEBI:29105"/>
        <note>catalytic</note>
    </ligand>
</feature>
<proteinExistence type="predicted"/>
<dbReference type="InterPro" id="IPR014782">
    <property type="entry name" value="Peptidase_M1_dom"/>
</dbReference>
<dbReference type="Pfam" id="PF01433">
    <property type="entry name" value="Peptidase_M1"/>
    <property type="match status" value="1"/>
</dbReference>